<evidence type="ECO:0000313" key="1">
    <source>
        <dbReference type="EMBL" id="KNF05845.1"/>
    </source>
</evidence>
<dbReference type="EMBL" id="AJIL01000006">
    <property type="protein sequence ID" value="KNF05845.1"/>
    <property type="molecule type" value="Genomic_DNA"/>
</dbReference>
<dbReference type="Proteomes" id="UP000054564">
    <property type="component" value="Unassembled WGS sequence"/>
</dbReference>
<comment type="caution">
    <text evidence="1">The sequence shown here is derived from an EMBL/GenBank/DDBJ whole genome shotgun (WGS) entry which is preliminary data.</text>
</comment>
<feature type="non-terminal residue" evidence="1">
    <location>
        <position position="77"/>
    </location>
</feature>
<accession>A0A0L0W3H9</accession>
<name>A0A0L0W3H9_9BASI</name>
<sequence>MSGAGPGVCTVAGKQVLIWLTTSAKAISDSIDIWLSGGLVLEDGAPVNGLKWWADQKRGGNTHHGLLQMALDVMCCP</sequence>
<dbReference type="AlphaFoldDB" id="A0A0L0W3H9"/>
<keyword evidence="2" id="KW-1185">Reference proteome</keyword>
<proteinExistence type="predicted"/>
<protein>
    <submittedName>
        <fullName evidence="1">Uncharacterized protein</fullName>
    </submittedName>
</protein>
<evidence type="ECO:0000313" key="2">
    <source>
        <dbReference type="Proteomes" id="UP000054564"/>
    </source>
</evidence>
<reference evidence="2" key="1">
    <citation type="submission" date="2014-03" db="EMBL/GenBank/DDBJ databases">
        <title>The Genome Sequence of Puccinia striiformis f. sp. tritici PST-78.</title>
        <authorList>
            <consortium name="The Broad Institute Genome Sequencing Platform"/>
            <person name="Cuomo C."/>
            <person name="Hulbert S."/>
            <person name="Chen X."/>
            <person name="Walker B."/>
            <person name="Young S.K."/>
            <person name="Zeng Q."/>
            <person name="Gargeya S."/>
            <person name="Fitzgerald M."/>
            <person name="Haas B."/>
            <person name="Abouelleil A."/>
            <person name="Alvarado L."/>
            <person name="Arachchi H.M."/>
            <person name="Berlin A.M."/>
            <person name="Chapman S.B."/>
            <person name="Goldberg J."/>
            <person name="Griggs A."/>
            <person name="Gujja S."/>
            <person name="Hansen M."/>
            <person name="Howarth C."/>
            <person name="Imamovic A."/>
            <person name="Larimer J."/>
            <person name="McCowan C."/>
            <person name="Montmayeur A."/>
            <person name="Murphy C."/>
            <person name="Neiman D."/>
            <person name="Pearson M."/>
            <person name="Priest M."/>
            <person name="Roberts A."/>
            <person name="Saif S."/>
            <person name="Shea T."/>
            <person name="Sisk P."/>
            <person name="Sykes S."/>
            <person name="Wortman J."/>
            <person name="Nusbaum C."/>
            <person name="Birren B."/>
        </authorList>
    </citation>
    <scope>NUCLEOTIDE SEQUENCE [LARGE SCALE GENOMIC DNA]</scope>
    <source>
        <strain evidence="2">race PST-78</strain>
    </source>
</reference>
<gene>
    <name evidence="1" type="ORF">PSTG_01242</name>
</gene>
<organism evidence="1 2">
    <name type="scientific">Puccinia striiformis f. sp. tritici PST-78</name>
    <dbReference type="NCBI Taxonomy" id="1165861"/>
    <lineage>
        <taxon>Eukaryota</taxon>
        <taxon>Fungi</taxon>
        <taxon>Dikarya</taxon>
        <taxon>Basidiomycota</taxon>
        <taxon>Pucciniomycotina</taxon>
        <taxon>Pucciniomycetes</taxon>
        <taxon>Pucciniales</taxon>
        <taxon>Pucciniaceae</taxon>
        <taxon>Puccinia</taxon>
    </lineage>
</organism>